<reference evidence="2" key="1">
    <citation type="submission" date="2010-08" db="EMBL/GenBank/DDBJ databases">
        <authorList>
            <consortium name="Caenorhabditis japonica Sequencing Consortium"/>
            <person name="Wilson R.K."/>
        </authorList>
    </citation>
    <scope>NUCLEOTIDE SEQUENCE [LARGE SCALE GENOMIC DNA]</scope>
    <source>
        <strain evidence="2">DF5081</strain>
    </source>
</reference>
<dbReference type="AlphaFoldDB" id="A0A8R1HJ34"/>
<proteinExistence type="predicted"/>
<protein>
    <submittedName>
        <fullName evidence="1">Uncharacterized protein</fullName>
    </submittedName>
</protein>
<accession>A0A8R1HJ34</accession>
<dbReference type="Proteomes" id="UP000005237">
    <property type="component" value="Unassembled WGS sequence"/>
</dbReference>
<name>A0A8R1HJ34_CAEJA</name>
<evidence type="ECO:0000313" key="2">
    <source>
        <dbReference type="Proteomes" id="UP000005237"/>
    </source>
</evidence>
<dbReference type="EnsemblMetazoa" id="CJA03138a.1">
    <property type="protein sequence ID" value="CJA03138a.1"/>
    <property type="gene ID" value="WBGene00122342"/>
</dbReference>
<organism evidence="1 2">
    <name type="scientific">Caenorhabditis japonica</name>
    <dbReference type="NCBI Taxonomy" id="281687"/>
    <lineage>
        <taxon>Eukaryota</taxon>
        <taxon>Metazoa</taxon>
        <taxon>Ecdysozoa</taxon>
        <taxon>Nematoda</taxon>
        <taxon>Chromadorea</taxon>
        <taxon>Rhabditida</taxon>
        <taxon>Rhabditina</taxon>
        <taxon>Rhabditomorpha</taxon>
        <taxon>Rhabditoidea</taxon>
        <taxon>Rhabditidae</taxon>
        <taxon>Peloderinae</taxon>
        <taxon>Caenorhabditis</taxon>
    </lineage>
</organism>
<evidence type="ECO:0000313" key="1">
    <source>
        <dbReference type="EnsemblMetazoa" id="CJA03138a.1"/>
    </source>
</evidence>
<keyword evidence="2" id="KW-1185">Reference proteome</keyword>
<reference evidence="1" key="2">
    <citation type="submission" date="2022-06" db="UniProtKB">
        <authorList>
            <consortium name="EnsemblMetazoa"/>
        </authorList>
    </citation>
    <scope>IDENTIFICATION</scope>
    <source>
        <strain evidence="1">DF5081</strain>
    </source>
</reference>
<sequence>MSIDRGDRIILMMIRSLCCCSQRTKVGDSSDEIIAKQLLKNVFIVCTQNVLTRALTGKLIASLEDRHLIPVHLKLIRPTQEVIDKSNVLKDERRRQLSDAWMLLVFRGREAQSRVTECIKQFKQQYSLHKRMSVIGSQMGQNKKKTFSVLMEVEGNWHRGGIDKECTACQISKMQPRRVAFLIVSTVAFCQGTLNV</sequence>